<comment type="similarity">
    <text evidence="1">Belongs to the ATP-dependent AMP-binding enzyme family.</text>
</comment>
<accession>A0A239KK90</accession>
<dbReference type="EMBL" id="FZOF01000016">
    <property type="protein sequence ID" value="SNT18797.1"/>
    <property type="molecule type" value="Genomic_DNA"/>
</dbReference>
<dbReference type="AlphaFoldDB" id="A0A239KK90"/>
<dbReference type="Gene3D" id="3.30.300.30">
    <property type="match status" value="1"/>
</dbReference>
<dbReference type="PANTHER" id="PTHR43201:SF5">
    <property type="entry name" value="MEDIUM-CHAIN ACYL-COA LIGASE ACSF2, MITOCHONDRIAL"/>
    <property type="match status" value="1"/>
</dbReference>
<dbReference type="Gene3D" id="3.40.50.12780">
    <property type="entry name" value="N-terminal domain of ligase-like"/>
    <property type="match status" value="1"/>
</dbReference>
<dbReference type="Pfam" id="PF00501">
    <property type="entry name" value="AMP-binding"/>
    <property type="match status" value="1"/>
</dbReference>
<name>A0A239KK90_9ACTN</name>
<dbReference type="InterPro" id="IPR042099">
    <property type="entry name" value="ANL_N_sf"/>
</dbReference>
<organism evidence="5 6">
    <name type="scientific">Actinacidiphila glaucinigra</name>
    <dbReference type="NCBI Taxonomy" id="235986"/>
    <lineage>
        <taxon>Bacteria</taxon>
        <taxon>Bacillati</taxon>
        <taxon>Actinomycetota</taxon>
        <taxon>Actinomycetes</taxon>
        <taxon>Kitasatosporales</taxon>
        <taxon>Streptomycetaceae</taxon>
        <taxon>Actinacidiphila</taxon>
    </lineage>
</organism>
<keyword evidence="6" id="KW-1185">Reference proteome</keyword>
<evidence type="ECO:0000256" key="2">
    <source>
        <dbReference type="ARBA" id="ARBA00022598"/>
    </source>
</evidence>
<evidence type="ECO:0000259" key="4">
    <source>
        <dbReference type="Pfam" id="PF13193"/>
    </source>
</evidence>
<dbReference type="InterPro" id="IPR025110">
    <property type="entry name" value="AMP-bd_C"/>
</dbReference>
<dbReference type="OrthoDB" id="9803968at2"/>
<sequence length="547" mass="55862">MAVPAAASVRDPGRYRPPALTGLTDLLDRPARARPQAPALITGADRARVSYRALDELADAVAARLTAAGLRPGDAVGLVSANTVEFVAALLGAARAGLVVAPVDPALPEPRMTAGLEALGVRAVLLGPTAGGTPPAAVGPGVPAWTLRVDLSPAGTATASLGTGAGAPADAGGAAGELTAQDALVLFTAGTTDRAKMVPLTHGAVAASVRGVCAVYELGPDDATVAAMPFFHGHGLFAALLSTLASGGCVLLPARGRFSAHTFWDDMRAAGATWFTAVPTIHEILLDRAATDLTDLAGPPVPALRFLRSSSAPLNTATQRALERTLGAPLLSAYGMTESAHQATSEPLPQHGPLKHGSVGRPAGVELRVLDPDGKPCPPGGEGEVWVHGPTVARGYLGNPGETAYGFVDGWFRTGDLGALDEDGHLFLTGRLKNVIIRGGEKVSPEHIEDVLAGCPGVAEAAVFAVPDATYGQRVGAAVVLSPAEGPGSEAPGAEEVRRYCRGRLAPFEVPDRIRIVTSLPHTAKGGLDRAAVDLQYAQDPVWPGLT</sequence>
<feature type="domain" description="AMP-binding enzyme C-terminal" evidence="4">
    <location>
        <begin position="448"/>
        <end position="526"/>
    </location>
</feature>
<proteinExistence type="inferred from homology"/>
<dbReference type="GO" id="GO:0031956">
    <property type="term" value="F:medium-chain fatty acid-CoA ligase activity"/>
    <property type="evidence" value="ECO:0007669"/>
    <property type="project" value="TreeGrafter"/>
</dbReference>
<evidence type="ECO:0000256" key="1">
    <source>
        <dbReference type="ARBA" id="ARBA00006432"/>
    </source>
</evidence>
<keyword evidence="2 5" id="KW-0436">Ligase</keyword>
<dbReference type="InterPro" id="IPR045851">
    <property type="entry name" value="AMP-bd_C_sf"/>
</dbReference>
<dbReference type="InterPro" id="IPR000873">
    <property type="entry name" value="AMP-dep_synth/lig_dom"/>
</dbReference>
<dbReference type="RefSeq" id="WP_089226481.1">
    <property type="nucleotide sequence ID" value="NZ_FZOF01000016.1"/>
</dbReference>
<protein>
    <submittedName>
        <fullName evidence="5">Acyl-CoA synthetase (AMP-forming)/AMP-acid ligase II</fullName>
    </submittedName>
</protein>
<dbReference type="GO" id="GO:0006631">
    <property type="term" value="P:fatty acid metabolic process"/>
    <property type="evidence" value="ECO:0007669"/>
    <property type="project" value="TreeGrafter"/>
</dbReference>
<gene>
    <name evidence="5" type="ORF">SAMN05216252_11621</name>
</gene>
<evidence type="ECO:0000259" key="3">
    <source>
        <dbReference type="Pfam" id="PF00501"/>
    </source>
</evidence>
<reference evidence="5 6" key="1">
    <citation type="submission" date="2017-06" db="EMBL/GenBank/DDBJ databases">
        <authorList>
            <person name="Kim H.J."/>
            <person name="Triplett B.A."/>
        </authorList>
    </citation>
    <scope>NUCLEOTIDE SEQUENCE [LARGE SCALE GENOMIC DNA]</scope>
    <source>
        <strain evidence="5 6">CGMCC 4.1858</strain>
    </source>
</reference>
<evidence type="ECO:0000313" key="5">
    <source>
        <dbReference type="EMBL" id="SNT18797.1"/>
    </source>
</evidence>
<evidence type="ECO:0000313" key="6">
    <source>
        <dbReference type="Proteomes" id="UP000198280"/>
    </source>
</evidence>
<dbReference type="Pfam" id="PF13193">
    <property type="entry name" value="AMP-binding_C"/>
    <property type="match status" value="1"/>
</dbReference>
<dbReference type="Proteomes" id="UP000198280">
    <property type="component" value="Unassembled WGS sequence"/>
</dbReference>
<feature type="domain" description="AMP-dependent synthetase/ligase" evidence="3">
    <location>
        <begin position="28"/>
        <end position="397"/>
    </location>
</feature>
<dbReference type="SUPFAM" id="SSF56801">
    <property type="entry name" value="Acetyl-CoA synthetase-like"/>
    <property type="match status" value="1"/>
</dbReference>
<dbReference type="NCBIfam" id="NF004511">
    <property type="entry name" value="PRK05852.1"/>
    <property type="match status" value="1"/>
</dbReference>
<dbReference type="PANTHER" id="PTHR43201">
    <property type="entry name" value="ACYL-COA SYNTHETASE"/>
    <property type="match status" value="1"/>
</dbReference>